<dbReference type="RefSeq" id="WP_164977157.1">
    <property type="nucleotide sequence ID" value="NZ_CP026520.1"/>
</dbReference>
<proteinExistence type="predicted"/>
<gene>
    <name evidence="1" type="ORF">M5X16_12900</name>
</gene>
<sequence>MEKTRAIRALWDNSRRRTDYNPERNEGKLTSEEIDDILNDLEAELKVIEGRKGRRYGR</sequence>
<dbReference type="EMBL" id="JAMDMJ010000014">
    <property type="protein sequence ID" value="MCY9596672.1"/>
    <property type="molecule type" value="Genomic_DNA"/>
</dbReference>
<evidence type="ECO:0000313" key="2">
    <source>
        <dbReference type="Proteomes" id="UP001527202"/>
    </source>
</evidence>
<evidence type="ECO:0000313" key="1">
    <source>
        <dbReference type="EMBL" id="MCY9596672.1"/>
    </source>
</evidence>
<dbReference type="Proteomes" id="UP001527202">
    <property type="component" value="Unassembled WGS sequence"/>
</dbReference>
<comment type="caution">
    <text evidence="1">The sequence shown here is derived from an EMBL/GenBank/DDBJ whole genome shotgun (WGS) entry which is preliminary data.</text>
</comment>
<name>A0ABT4FDW2_9BACL</name>
<accession>A0ABT4FDW2</accession>
<protein>
    <submittedName>
        <fullName evidence="1">Uncharacterized protein</fullName>
    </submittedName>
</protein>
<reference evidence="1 2" key="1">
    <citation type="submission" date="2022-05" db="EMBL/GenBank/DDBJ databases">
        <title>Genome Sequencing of Bee-Associated Microbes.</title>
        <authorList>
            <person name="Dunlap C."/>
        </authorList>
    </citation>
    <scope>NUCLEOTIDE SEQUENCE [LARGE SCALE GENOMIC DNA]</scope>
    <source>
        <strain evidence="1 2">NRRL B-23120</strain>
    </source>
</reference>
<dbReference type="GeneID" id="95379058"/>
<keyword evidence="2" id="KW-1185">Reference proteome</keyword>
<organism evidence="1 2">
    <name type="scientific">Paenibacillus chitinolyticus</name>
    <dbReference type="NCBI Taxonomy" id="79263"/>
    <lineage>
        <taxon>Bacteria</taxon>
        <taxon>Bacillati</taxon>
        <taxon>Bacillota</taxon>
        <taxon>Bacilli</taxon>
        <taxon>Bacillales</taxon>
        <taxon>Paenibacillaceae</taxon>
        <taxon>Paenibacillus</taxon>
    </lineage>
</organism>